<dbReference type="AlphaFoldDB" id="A0A7C8TVI9"/>
<organism evidence="2 3">
    <name type="scientific">Orbilia oligospora</name>
    <name type="common">Nematode-trapping fungus</name>
    <name type="synonym">Arthrobotrys oligospora</name>
    <dbReference type="NCBI Taxonomy" id="2813651"/>
    <lineage>
        <taxon>Eukaryota</taxon>
        <taxon>Fungi</taxon>
        <taxon>Dikarya</taxon>
        <taxon>Ascomycota</taxon>
        <taxon>Pezizomycotina</taxon>
        <taxon>Orbiliomycetes</taxon>
        <taxon>Orbiliales</taxon>
        <taxon>Orbiliaceae</taxon>
        <taxon>Orbilia</taxon>
    </lineage>
</organism>
<gene>
    <name evidence="2" type="ORF">TWF788_005939</name>
</gene>
<name>A0A7C8TVI9_ORBOL</name>
<sequence length="107" mass="12000">MALSSSSPCSYYSPYNPNCHMPNGSSAGADGKSVISLYFADRSPNFESGTRGKEKADVRKGPEQSREERTPRFHRIHDANTNWTQKRTSKRPQNNKSALPLENLKLD</sequence>
<feature type="compositionally biased region" description="Polar residues" evidence="1">
    <location>
        <begin position="79"/>
        <end position="97"/>
    </location>
</feature>
<dbReference type="EMBL" id="JAABOE010000029">
    <property type="protein sequence ID" value="KAF3182625.1"/>
    <property type="molecule type" value="Genomic_DNA"/>
</dbReference>
<feature type="compositionally biased region" description="Low complexity" evidence="1">
    <location>
        <begin position="1"/>
        <end position="19"/>
    </location>
</feature>
<comment type="caution">
    <text evidence="2">The sequence shown here is derived from an EMBL/GenBank/DDBJ whole genome shotgun (WGS) entry which is preliminary data.</text>
</comment>
<evidence type="ECO:0000256" key="1">
    <source>
        <dbReference type="SAM" id="MobiDB-lite"/>
    </source>
</evidence>
<protein>
    <submittedName>
        <fullName evidence="2">Uncharacterized protein</fullName>
    </submittedName>
</protein>
<feature type="region of interest" description="Disordered" evidence="1">
    <location>
        <begin position="1"/>
        <end position="107"/>
    </location>
</feature>
<evidence type="ECO:0000313" key="3">
    <source>
        <dbReference type="Proteomes" id="UP000479691"/>
    </source>
</evidence>
<proteinExistence type="predicted"/>
<evidence type="ECO:0000313" key="2">
    <source>
        <dbReference type="EMBL" id="KAF3182625.1"/>
    </source>
</evidence>
<reference evidence="2 3" key="1">
    <citation type="submission" date="2019-06" db="EMBL/GenBank/DDBJ databases">
        <authorList>
            <person name="Palmer J.M."/>
        </authorList>
    </citation>
    <scope>NUCLEOTIDE SEQUENCE [LARGE SCALE GENOMIC DNA]</scope>
    <source>
        <strain evidence="2 3">TWF788</strain>
    </source>
</reference>
<dbReference type="Proteomes" id="UP000479691">
    <property type="component" value="Unassembled WGS sequence"/>
</dbReference>
<accession>A0A7C8TVI9</accession>
<feature type="compositionally biased region" description="Basic and acidic residues" evidence="1">
    <location>
        <begin position="50"/>
        <end position="71"/>
    </location>
</feature>